<dbReference type="EMBL" id="JAKMXF010000188">
    <property type="protein sequence ID" value="KAI6655473.1"/>
    <property type="molecule type" value="Genomic_DNA"/>
</dbReference>
<protein>
    <submittedName>
        <fullName evidence="1">Uncharacterized protein</fullName>
    </submittedName>
</protein>
<dbReference type="AlphaFoldDB" id="A0AAV7K2P2"/>
<feature type="non-terminal residue" evidence="1">
    <location>
        <position position="1"/>
    </location>
</feature>
<evidence type="ECO:0000313" key="2">
    <source>
        <dbReference type="Proteomes" id="UP001165289"/>
    </source>
</evidence>
<gene>
    <name evidence="1" type="ORF">LOD99_1972</name>
</gene>
<dbReference type="Proteomes" id="UP001165289">
    <property type="component" value="Unassembled WGS sequence"/>
</dbReference>
<sequence>IYANIYRRIPPIEYKDGLFYIERTLAEPSLYSLNGLIMWKEIAEKNMDKIQGLLSHNPDIPKQIEKVIVKRYKYLRRQLKAEILKMRTYPIPEPWRSDAMQKRMTHVIEGEFIFYVDPEIEEDMKPVDPSERDLLPGGITRQEYDKRLDRLNMEYAMARDTLESGM</sequence>
<proteinExistence type="predicted"/>
<keyword evidence="2" id="KW-1185">Reference proteome</keyword>
<reference evidence="1 2" key="1">
    <citation type="journal article" date="2023" name="BMC Biol.">
        <title>The compact genome of the sponge Oopsacas minuta (Hexactinellida) is lacking key metazoan core genes.</title>
        <authorList>
            <person name="Santini S."/>
            <person name="Schenkelaars Q."/>
            <person name="Jourda C."/>
            <person name="Duchesne M."/>
            <person name="Belahbib H."/>
            <person name="Rocher C."/>
            <person name="Selva M."/>
            <person name="Riesgo A."/>
            <person name="Vervoort M."/>
            <person name="Leys S.P."/>
            <person name="Kodjabachian L."/>
            <person name="Le Bivic A."/>
            <person name="Borchiellini C."/>
            <person name="Claverie J.M."/>
            <person name="Renard E."/>
        </authorList>
    </citation>
    <scope>NUCLEOTIDE SEQUENCE [LARGE SCALE GENOMIC DNA]</scope>
    <source>
        <strain evidence="1">SPO-2</strain>
    </source>
</reference>
<accession>A0AAV7K2P2</accession>
<name>A0AAV7K2P2_9METZ</name>
<organism evidence="1 2">
    <name type="scientific">Oopsacas minuta</name>
    <dbReference type="NCBI Taxonomy" id="111878"/>
    <lineage>
        <taxon>Eukaryota</taxon>
        <taxon>Metazoa</taxon>
        <taxon>Porifera</taxon>
        <taxon>Hexactinellida</taxon>
        <taxon>Hexasterophora</taxon>
        <taxon>Lyssacinosida</taxon>
        <taxon>Leucopsacidae</taxon>
        <taxon>Oopsacas</taxon>
    </lineage>
</organism>
<evidence type="ECO:0000313" key="1">
    <source>
        <dbReference type="EMBL" id="KAI6655473.1"/>
    </source>
</evidence>
<comment type="caution">
    <text evidence="1">The sequence shown here is derived from an EMBL/GenBank/DDBJ whole genome shotgun (WGS) entry which is preliminary data.</text>
</comment>